<keyword evidence="1" id="KW-0808">Transferase</keyword>
<keyword evidence="1" id="KW-0489">Methyltransferase</keyword>
<feature type="binding site" evidence="1">
    <location>
        <position position="41"/>
    </location>
    <ligand>
        <name>S-adenosyl-L-methionine</name>
        <dbReference type="ChEBI" id="CHEBI:59789"/>
    </ligand>
</feature>
<dbReference type="PANTHER" id="PTHR37426:SF1">
    <property type="entry name" value="RIBOSOMAL RNA LARGE SUBUNIT METHYLTRANSFERASE J"/>
    <property type="match status" value="1"/>
</dbReference>
<dbReference type="EMBL" id="JAMZFT010000002">
    <property type="protein sequence ID" value="MCP1336348.1"/>
    <property type="molecule type" value="Genomic_DNA"/>
</dbReference>
<feature type="binding site" evidence="1">
    <location>
        <position position="120"/>
    </location>
    <ligand>
        <name>S-adenosyl-L-methionine</name>
        <dbReference type="ChEBI" id="CHEBI:59789"/>
    </ligand>
</feature>
<dbReference type="GO" id="GO:0005829">
    <property type="term" value="C:cytosol"/>
    <property type="evidence" value="ECO:0007669"/>
    <property type="project" value="TreeGrafter"/>
</dbReference>
<dbReference type="GO" id="GO:0070475">
    <property type="term" value="P:rRNA base methylation"/>
    <property type="evidence" value="ECO:0007669"/>
    <property type="project" value="UniProtKB-UniRule"/>
</dbReference>
<feature type="binding site" evidence="1">
    <location>
        <begin position="145"/>
        <end position="146"/>
    </location>
    <ligand>
        <name>S-adenosyl-L-methionine</name>
        <dbReference type="ChEBI" id="CHEBI:59789"/>
    </ligand>
</feature>
<keyword evidence="3" id="KW-1185">Reference proteome</keyword>
<dbReference type="HAMAP" id="MF_00934">
    <property type="entry name" value="23SrRNA_methyltr_J"/>
    <property type="match status" value="1"/>
</dbReference>
<evidence type="ECO:0000313" key="2">
    <source>
        <dbReference type="EMBL" id="MCP1336348.1"/>
    </source>
</evidence>
<feature type="site" description="Interaction with substrate rRNA" evidence="1">
    <location>
        <position position="3"/>
    </location>
</feature>
<accession>A0A9J6P916</accession>
<comment type="caution">
    <text evidence="2">The sequence shown here is derived from an EMBL/GenBank/DDBJ whole genome shotgun (WGS) entry which is preliminary data.</text>
</comment>
<keyword evidence="1" id="KW-0694">RNA-binding</keyword>
<dbReference type="PANTHER" id="PTHR37426">
    <property type="entry name" value="RIBOSOMAL RNA LARGE SUBUNIT METHYLTRANSFERASE J"/>
    <property type="match status" value="1"/>
</dbReference>
<dbReference type="Pfam" id="PF04378">
    <property type="entry name" value="RsmJ"/>
    <property type="match status" value="1"/>
</dbReference>
<feature type="binding site" evidence="1">
    <location>
        <position position="166"/>
    </location>
    <ligand>
        <name>S-adenosyl-L-methionine</name>
        <dbReference type="ChEBI" id="CHEBI:59789"/>
    </ligand>
</feature>
<comment type="catalytic activity">
    <reaction evidence="1">
        <text>adenosine(2030) in 23S rRNA + S-adenosyl-L-methionine = N(6)-methyladenosine(2030) in 23S rRNA + S-adenosyl-L-homocysteine + H(+)</text>
        <dbReference type="Rhea" id="RHEA:43736"/>
        <dbReference type="Rhea" id="RHEA-COMP:10668"/>
        <dbReference type="Rhea" id="RHEA-COMP:10669"/>
        <dbReference type="ChEBI" id="CHEBI:15378"/>
        <dbReference type="ChEBI" id="CHEBI:57856"/>
        <dbReference type="ChEBI" id="CHEBI:59789"/>
        <dbReference type="ChEBI" id="CHEBI:74411"/>
        <dbReference type="ChEBI" id="CHEBI:74449"/>
        <dbReference type="EC" id="2.1.1.266"/>
    </reaction>
</comment>
<comment type="similarity">
    <text evidence="1">Belongs to the RlmJ family.</text>
</comment>
<sequence length="291" mass="31574">MNYRHAFHAGNFADVLKHAGLLSALDRMGAKDKPLCVLDTHAGRGRYELDSAEAARSPEWKDGIARVMAAAREGADLPAAVRRLADAVAALNADGLTVYPGSPLLVADRLRPQDRAVFVERQEGEAAALSALMRGRRGVEVRAEDGWAALLSLVPPPERRGLVLIDPPFEDRREFQTLSRRLAQAVRRWPTGVFLVWYPVKDRDAARAFEAAAADAAQREIAIAELVRDTDPRAAGLASAALLAVNPPWGWAEETAAALAWLAAHLGAGAGGGWRFDHRREDGTWDTRATI</sequence>
<dbReference type="GO" id="GO:0003723">
    <property type="term" value="F:RNA binding"/>
    <property type="evidence" value="ECO:0007669"/>
    <property type="project" value="UniProtKB-UniRule"/>
</dbReference>
<reference evidence="2" key="1">
    <citation type="submission" date="2022-06" db="EMBL/GenBank/DDBJ databases">
        <title>Isolation and Genomics of Futiania mangrovii gen. nov., sp. nov., a Rare and Metabolically-versatile member in the Class Alphaproteobacteria.</title>
        <authorList>
            <person name="Liu L."/>
            <person name="Huang W.-C."/>
            <person name="Pan J."/>
            <person name="Li J."/>
            <person name="Huang Y."/>
            <person name="Du H."/>
            <person name="Liu Y."/>
            <person name="Li M."/>
        </authorList>
    </citation>
    <scope>NUCLEOTIDE SEQUENCE</scope>
    <source>
        <strain evidence="2">FT118</strain>
    </source>
</reference>
<dbReference type="InterPro" id="IPR029063">
    <property type="entry name" value="SAM-dependent_MTases_sf"/>
</dbReference>
<keyword evidence="1" id="KW-0698">rRNA processing</keyword>
<feature type="binding site" evidence="1">
    <location>
        <position position="18"/>
    </location>
    <ligand>
        <name>S-adenosyl-L-methionine</name>
        <dbReference type="ChEBI" id="CHEBI:59789"/>
    </ligand>
</feature>
<gene>
    <name evidence="1 2" type="primary">rlmJ</name>
    <name evidence="2" type="ORF">NJQ99_08025</name>
</gene>
<protein>
    <recommendedName>
        <fullName evidence="1">Ribosomal RNA large subunit methyltransferase J</fullName>
        <ecNumber evidence="1">2.1.1.266</ecNumber>
    </recommendedName>
    <alternativeName>
        <fullName evidence="1">23S rRNA (adenine(2030)-N6)-methyltransferase</fullName>
    </alternativeName>
    <alternativeName>
        <fullName evidence="1">23S rRNA m6A2030 methyltransferase</fullName>
    </alternativeName>
</protein>
<keyword evidence="1" id="KW-0949">S-adenosyl-L-methionine</keyword>
<dbReference type="AlphaFoldDB" id="A0A9J6P916"/>
<dbReference type="RefSeq" id="WP_269332312.1">
    <property type="nucleotide sequence ID" value="NZ_JAMZFT010000002.1"/>
</dbReference>
<proteinExistence type="inferred from homology"/>
<evidence type="ECO:0000313" key="3">
    <source>
        <dbReference type="Proteomes" id="UP001055804"/>
    </source>
</evidence>
<name>A0A9J6P916_9PROT</name>
<comment type="function">
    <text evidence="1">Specifically methylates the adenine in position 2030 of 23S rRNA.</text>
</comment>
<organism evidence="2 3">
    <name type="scientific">Futiania mangrovi</name>
    <dbReference type="NCBI Taxonomy" id="2959716"/>
    <lineage>
        <taxon>Bacteria</taxon>
        <taxon>Pseudomonadati</taxon>
        <taxon>Pseudomonadota</taxon>
        <taxon>Alphaproteobacteria</taxon>
        <taxon>Futianiales</taxon>
        <taxon>Futianiaceae</taxon>
        <taxon>Futiania</taxon>
    </lineage>
</organism>
<dbReference type="GO" id="GO:0036307">
    <property type="term" value="F:23S rRNA (adenine(2030)-N(6))-methyltransferase activity"/>
    <property type="evidence" value="ECO:0007669"/>
    <property type="project" value="UniProtKB-UniRule"/>
</dbReference>
<comment type="subunit">
    <text evidence="1">Monomer.</text>
</comment>
<dbReference type="Gene3D" id="3.40.50.150">
    <property type="entry name" value="Vaccinia Virus protein VP39"/>
    <property type="match status" value="1"/>
</dbReference>
<feature type="binding site" evidence="1">
    <location>
        <position position="102"/>
    </location>
    <ligand>
        <name>S-adenosyl-L-methionine</name>
        <dbReference type="ChEBI" id="CHEBI:59789"/>
    </ligand>
</feature>
<dbReference type="SUPFAM" id="SSF53335">
    <property type="entry name" value="S-adenosyl-L-methionine-dependent methyltransferases"/>
    <property type="match status" value="1"/>
</dbReference>
<dbReference type="Proteomes" id="UP001055804">
    <property type="component" value="Unassembled WGS sequence"/>
</dbReference>
<dbReference type="EC" id="2.1.1.266" evidence="1"/>
<dbReference type="InterPro" id="IPR007473">
    <property type="entry name" value="RlmJ"/>
</dbReference>
<feature type="active site" description="Proton acceptor" evidence="1">
    <location>
        <position position="166"/>
    </location>
</feature>
<evidence type="ECO:0000256" key="1">
    <source>
        <dbReference type="HAMAP-Rule" id="MF_00934"/>
    </source>
</evidence>